<dbReference type="SMART" id="SM00460">
    <property type="entry name" value="TGc"/>
    <property type="match status" value="1"/>
</dbReference>
<feature type="transmembrane region" description="Helical" evidence="1">
    <location>
        <begin position="92"/>
        <end position="122"/>
    </location>
</feature>
<feature type="transmembrane region" description="Helical" evidence="1">
    <location>
        <begin position="39"/>
        <end position="58"/>
    </location>
</feature>
<dbReference type="Pfam" id="PF01841">
    <property type="entry name" value="Transglut_core"/>
    <property type="match status" value="1"/>
</dbReference>
<dbReference type="PANTHER" id="PTHR33490:SF3">
    <property type="entry name" value="CONSERVED INTEGRAL MEMBRANE PROTEIN"/>
    <property type="match status" value="1"/>
</dbReference>
<gene>
    <name evidence="3" type="ORF">Ami103574_05260</name>
</gene>
<dbReference type="Proteomes" id="UP000466848">
    <property type="component" value="Chromosome"/>
</dbReference>
<protein>
    <submittedName>
        <fullName evidence="3">Transglutaminase domain-containing protein</fullName>
    </submittedName>
</protein>
<evidence type="ECO:0000256" key="1">
    <source>
        <dbReference type="SAM" id="Phobius"/>
    </source>
</evidence>
<organism evidence="3 4">
    <name type="scientific">Aminipila butyrica</name>
    <dbReference type="NCBI Taxonomy" id="433296"/>
    <lineage>
        <taxon>Bacteria</taxon>
        <taxon>Bacillati</taxon>
        <taxon>Bacillota</taxon>
        <taxon>Clostridia</taxon>
        <taxon>Peptostreptococcales</taxon>
        <taxon>Anaerovoracaceae</taxon>
        <taxon>Aminipila</taxon>
    </lineage>
</organism>
<evidence type="ECO:0000313" key="4">
    <source>
        <dbReference type="Proteomes" id="UP000466848"/>
    </source>
</evidence>
<feature type="transmembrane region" description="Helical" evidence="1">
    <location>
        <begin position="143"/>
        <end position="167"/>
    </location>
</feature>
<dbReference type="SUPFAM" id="SSF54001">
    <property type="entry name" value="Cysteine proteinases"/>
    <property type="match status" value="1"/>
</dbReference>
<evidence type="ECO:0000259" key="2">
    <source>
        <dbReference type="SMART" id="SM00460"/>
    </source>
</evidence>
<dbReference type="AlphaFoldDB" id="A0A858BXH4"/>
<dbReference type="Gene3D" id="3.10.620.30">
    <property type="match status" value="1"/>
</dbReference>
<keyword evidence="1" id="KW-0812">Transmembrane</keyword>
<dbReference type="PANTHER" id="PTHR33490">
    <property type="entry name" value="BLR5614 PROTEIN-RELATED"/>
    <property type="match status" value="1"/>
</dbReference>
<dbReference type="EMBL" id="CP048649">
    <property type="protein sequence ID" value="QIB68766.1"/>
    <property type="molecule type" value="Genomic_DNA"/>
</dbReference>
<proteinExistence type="predicted"/>
<evidence type="ECO:0000313" key="3">
    <source>
        <dbReference type="EMBL" id="QIB68766.1"/>
    </source>
</evidence>
<name>A0A858BXH4_9FIRM</name>
<dbReference type="InterPro" id="IPR002931">
    <property type="entry name" value="Transglutaminase-like"/>
</dbReference>
<keyword evidence="4" id="KW-1185">Reference proteome</keyword>
<dbReference type="RefSeq" id="WP_163065629.1">
    <property type="nucleotide sequence ID" value="NZ_CP048649.1"/>
</dbReference>
<feature type="domain" description="Transglutaminase-like" evidence="2">
    <location>
        <begin position="310"/>
        <end position="372"/>
    </location>
</feature>
<dbReference type="InterPro" id="IPR038765">
    <property type="entry name" value="Papain-like_cys_pep_sf"/>
</dbReference>
<reference evidence="3 4" key="1">
    <citation type="submission" date="2020-02" db="EMBL/GenBank/DDBJ databases">
        <authorList>
            <person name="Kim Y.B."/>
            <person name="Roh S.W."/>
        </authorList>
    </citation>
    <scope>NUCLEOTIDE SEQUENCE [LARGE SCALE GENOMIC DNA]</scope>
    <source>
        <strain evidence="3 4">DSM 103574</strain>
    </source>
</reference>
<keyword evidence="1" id="KW-0472">Membrane</keyword>
<dbReference type="KEGG" id="abut:Ami103574_05260"/>
<accession>A0A858BXH4</accession>
<sequence length="398" mass="45337">MNLFDHINLITLLISAFFFMPLLTGLLHPISGSRIQQAFLSLLNSLLFILGLILAFQFTDGLFTGAGGKLFTLIQSLAPGFQNWLTRYQHDIAARVLALFVVLAVMLWLLELLTLPLHRWLLQPLSTRAVRTFDRLGDWTKGFLSLIWQLPKSVCLVLVLTLLLHFYTGFINNPTANQYIQRSAAYQLMDTRLLQPLLRTEAVQQLPVLFNDSFKKAEEDFARRSEDGGNSNYWKVPVIKYFNGMTLDEAIRSNEAIDAKAREIVGTATEDREKAYLLYQWVSQSIQYDKAKAALIVDNASHLESGSIVTFEQREGICFDYACLYISMCQATDLQVRFVTGLGYNGSSWGDHAWNQVYDSQSQRWLDVDTTFGHSGYNYFDTAAFSTDHKYQVVQGQW</sequence>
<feature type="transmembrane region" description="Helical" evidence="1">
    <location>
        <begin position="6"/>
        <end position="27"/>
    </location>
</feature>
<keyword evidence="1" id="KW-1133">Transmembrane helix</keyword>